<feature type="compositionally biased region" description="Polar residues" evidence="1">
    <location>
        <begin position="321"/>
        <end position="334"/>
    </location>
</feature>
<keyword evidence="3" id="KW-1185">Reference proteome</keyword>
<feature type="compositionally biased region" description="Basic residues" evidence="1">
    <location>
        <begin position="151"/>
        <end position="162"/>
    </location>
</feature>
<accession>K0RQH7</accession>
<evidence type="ECO:0000256" key="1">
    <source>
        <dbReference type="SAM" id="MobiDB-lite"/>
    </source>
</evidence>
<protein>
    <submittedName>
        <fullName evidence="2">Uncharacterized protein</fullName>
    </submittedName>
</protein>
<dbReference type="AlphaFoldDB" id="K0RQH7"/>
<sequence length="560" mass="60794">MVATDQRRRTSRVNDGDSTNLESVLQDEGDWSAIRRALKNRGGFTNAAVVVSLLHQNEGRACDEGDDGSRSLGEKDEGRAHRTSNVDEPANNQKAVAARLAVVREEKPRLVEGSSGGLDSPPRSPSTDEAQNRPRVMTVVTQDLTDDPRPERRKRSAARRLMGRGSSTFRASLKNRLSRANRSSSGSLASSTAGSGSVNIMDFGVPSHVPFTESMLSLASSASGGASVRRRSSGWGNNLADSCADLVDSSGFLNWKEKEDGSDVKPASHSMSNLSQDVDEQGFLGRNNRGACTSTDSNRPTDLTGSDLSQDVDEDGFLGWDTQTARSSTKSETWNIEDYEGLDDPTGTPNSEGRLSKLIKGVSANIVERLTAQNELEHFPDKSLASTEDISAKDNDKTVEVRTALLRRISIEKGVHAEEEENEPSGLLSVLRRRKTISMARPISSRRASVESKTSRTVFFRRASVESDYSRKASGGSSTDMASYSRKSSRQSALSNEKGGYNLRGSTAINVRNEDGVDINAMRKELLEALPSDRVAGDGGGEERMNLKGLRRNLPVFMQN</sequence>
<gene>
    <name evidence="2" type="ORF">THAOC_32195</name>
</gene>
<feature type="compositionally biased region" description="Basic and acidic residues" evidence="1">
    <location>
        <begin position="1"/>
        <end position="15"/>
    </location>
</feature>
<feature type="region of interest" description="Disordered" evidence="1">
    <location>
        <begin position="106"/>
        <end position="198"/>
    </location>
</feature>
<feature type="compositionally biased region" description="Low complexity" evidence="1">
    <location>
        <begin position="172"/>
        <end position="197"/>
    </location>
</feature>
<dbReference type="Proteomes" id="UP000266841">
    <property type="component" value="Unassembled WGS sequence"/>
</dbReference>
<feature type="compositionally biased region" description="Polar residues" evidence="1">
    <location>
        <begin position="475"/>
        <end position="495"/>
    </location>
</feature>
<feature type="compositionally biased region" description="Polar residues" evidence="1">
    <location>
        <begin position="290"/>
        <end position="309"/>
    </location>
</feature>
<feature type="region of interest" description="Disordered" evidence="1">
    <location>
        <begin position="1"/>
        <end position="21"/>
    </location>
</feature>
<feature type="region of interest" description="Disordered" evidence="1">
    <location>
        <begin position="469"/>
        <end position="504"/>
    </location>
</feature>
<evidence type="ECO:0000313" key="3">
    <source>
        <dbReference type="Proteomes" id="UP000266841"/>
    </source>
</evidence>
<proteinExistence type="predicted"/>
<feature type="compositionally biased region" description="Basic and acidic residues" evidence="1">
    <location>
        <begin position="59"/>
        <end position="80"/>
    </location>
</feature>
<dbReference type="EMBL" id="AGNL01045239">
    <property type="protein sequence ID" value="EJK48967.1"/>
    <property type="molecule type" value="Genomic_DNA"/>
</dbReference>
<feature type="region of interest" description="Disordered" evidence="1">
    <location>
        <begin position="59"/>
        <end position="93"/>
    </location>
</feature>
<name>K0RQH7_THAOC</name>
<evidence type="ECO:0000313" key="2">
    <source>
        <dbReference type="EMBL" id="EJK48967.1"/>
    </source>
</evidence>
<reference evidence="2 3" key="1">
    <citation type="journal article" date="2012" name="Genome Biol.">
        <title>Genome and low-iron response of an oceanic diatom adapted to chronic iron limitation.</title>
        <authorList>
            <person name="Lommer M."/>
            <person name="Specht M."/>
            <person name="Roy A.S."/>
            <person name="Kraemer L."/>
            <person name="Andreson R."/>
            <person name="Gutowska M.A."/>
            <person name="Wolf J."/>
            <person name="Bergner S.V."/>
            <person name="Schilhabel M.B."/>
            <person name="Klostermeier U.C."/>
            <person name="Beiko R.G."/>
            <person name="Rosenstiel P."/>
            <person name="Hippler M."/>
            <person name="Laroche J."/>
        </authorList>
    </citation>
    <scope>NUCLEOTIDE SEQUENCE [LARGE SCALE GENOMIC DNA]</scope>
    <source>
        <strain evidence="2 3">CCMP1005</strain>
    </source>
</reference>
<comment type="caution">
    <text evidence="2">The sequence shown here is derived from an EMBL/GenBank/DDBJ whole genome shotgun (WGS) entry which is preliminary data.</text>
</comment>
<feature type="region of interest" description="Disordered" evidence="1">
    <location>
        <begin position="257"/>
        <end position="353"/>
    </location>
</feature>
<organism evidence="2 3">
    <name type="scientific">Thalassiosira oceanica</name>
    <name type="common">Marine diatom</name>
    <dbReference type="NCBI Taxonomy" id="159749"/>
    <lineage>
        <taxon>Eukaryota</taxon>
        <taxon>Sar</taxon>
        <taxon>Stramenopiles</taxon>
        <taxon>Ochrophyta</taxon>
        <taxon>Bacillariophyta</taxon>
        <taxon>Coscinodiscophyceae</taxon>
        <taxon>Thalassiosirophycidae</taxon>
        <taxon>Thalassiosirales</taxon>
        <taxon>Thalassiosiraceae</taxon>
        <taxon>Thalassiosira</taxon>
    </lineage>
</organism>